<feature type="region of interest" description="Disordered" evidence="1">
    <location>
        <begin position="102"/>
        <end position="137"/>
    </location>
</feature>
<dbReference type="EMBL" id="FLRE01001777">
    <property type="protein sequence ID" value="SBT57241.1"/>
    <property type="molecule type" value="Genomic_DNA"/>
</dbReference>
<evidence type="ECO:0000256" key="1">
    <source>
        <dbReference type="SAM" id="MobiDB-lite"/>
    </source>
</evidence>
<organism evidence="2 5">
    <name type="scientific">Plasmodium ovale wallikeri</name>
    <dbReference type="NCBI Taxonomy" id="864142"/>
    <lineage>
        <taxon>Eukaryota</taxon>
        <taxon>Sar</taxon>
        <taxon>Alveolata</taxon>
        <taxon>Apicomplexa</taxon>
        <taxon>Aconoidasida</taxon>
        <taxon>Haemosporida</taxon>
        <taxon>Plasmodiidae</taxon>
        <taxon>Plasmodium</taxon>
        <taxon>Plasmodium (Plasmodium)</taxon>
    </lineage>
</organism>
<evidence type="ECO:0000313" key="3">
    <source>
        <dbReference type="EMBL" id="SBT57241.1"/>
    </source>
</evidence>
<gene>
    <name evidence="2" type="ORF">POVWA1_033920</name>
    <name evidence="3" type="ORF">POVWA2_078190</name>
</gene>
<evidence type="ECO:0000313" key="5">
    <source>
        <dbReference type="Proteomes" id="UP000078555"/>
    </source>
</evidence>
<dbReference type="AlphaFoldDB" id="A0A1A8YYQ3"/>
<dbReference type="Proteomes" id="UP000078550">
    <property type="component" value="Unassembled WGS sequence"/>
</dbReference>
<protein>
    <submittedName>
        <fullName evidence="2">Uncharacterized protein</fullName>
    </submittedName>
</protein>
<accession>A0A1A8YYQ3</accession>
<keyword evidence="5" id="KW-1185">Reference proteome</keyword>
<dbReference type="EMBL" id="FLRD01000099">
    <property type="protein sequence ID" value="SBT36709.1"/>
    <property type="molecule type" value="Genomic_DNA"/>
</dbReference>
<evidence type="ECO:0000313" key="2">
    <source>
        <dbReference type="EMBL" id="SBT36709.1"/>
    </source>
</evidence>
<reference evidence="5" key="1">
    <citation type="submission" date="2016-05" db="EMBL/GenBank/DDBJ databases">
        <authorList>
            <person name="Naeem R."/>
        </authorList>
    </citation>
    <scope>NUCLEOTIDE SEQUENCE [LARGE SCALE GENOMIC DNA]</scope>
</reference>
<sequence length="160" mass="18328">MIVKPARCAITNDMEDEKVLYTCEVAVQIETQVLVYKVNGPQESKGVIYVMDIINHKEVLDINVQPKKIQKGIDFDDFMSSNTLMFHDMSKGTRETCITEKQHDCSSDSPVPDKSGLWKTKKCGDKHKRNTGTDHDTSLESQFYSFSFLNEKSDKKKRKN</sequence>
<proteinExistence type="predicted"/>
<reference evidence="2" key="2">
    <citation type="submission" date="2016-05" db="EMBL/GenBank/DDBJ databases">
        <authorList>
            <person name="Lavstsen T."/>
            <person name="Jespersen J.S."/>
        </authorList>
    </citation>
    <scope>NUCLEOTIDE SEQUENCE [LARGE SCALE GENOMIC DNA]</scope>
</reference>
<name>A0A1A8YYQ3_PLAOA</name>
<feature type="compositionally biased region" description="Basic residues" evidence="1">
    <location>
        <begin position="119"/>
        <end position="130"/>
    </location>
</feature>
<evidence type="ECO:0000313" key="4">
    <source>
        <dbReference type="Proteomes" id="UP000078550"/>
    </source>
</evidence>
<dbReference type="Proteomes" id="UP000078555">
    <property type="component" value="Unassembled WGS sequence"/>
</dbReference>
<reference evidence="4" key="3">
    <citation type="submission" date="2016-05" db="EMBL/GenBank/DDBJ databases">
        <authorList>
            <person name="Naeem Raeece"/>
        </authorList>
    </citation>
    <scope>NUCLEOTIDE SEQUENCE [LARGE SCALE GENOMIC DNA]</scope>
</reference>